<reference evidence="4" key="2">
    <citation type="submission" date="2024-10" db="UniProtKB">
        <authorList>
            <consortium name="EnsemblProtists"/>
        </authorList>
    </citation>
    <scope>IDENTIFICATION</scope>
</reference>
<dbReference type="PROSITE" id="PS51471">
    <property type="entry name" value="FE2OG_OXY"/>
    <property type="match status" value="1"/>
</dbReference>
<sequence length="324" mass="34713">MRALPIVEVEEEDEPRLPASPRRPGSTASAPAPPPAAPSQCAAPQCTRRSRHRCAARWRSSRTQPPGCAFPWDVGRLLARAGPAEPLPMGGALLRSALEPAEARWLCREMTRLSRTRAGGPLLAAGGGLGNRPREMLSWCHPFSRLSSCGERPTRLLRWSEELLHALAPGAAAAGVRVDSLLVQVYAAGGSLLPHTDADLSWGLGVSLGAEAVFECLPRGDGAVPQTIRLRSGDIVAGEWGALRHAVRVPRAAAAPEWWDGEAFGCAAVRCSLLARQALTAEEQRALGEGRARRLYGIGLEELARRTGEEVPSLCLRLRHEAAE</sequence>
<dbReference type="SUPFAM" id="SSF51197">
    <property type="entry name" value="Clavaminate synthase-like"/>
    <property type="match status" value="1"/>
</dbReference>
<dbReference type="Proteomes" id="UP000013827">
    <property type="component" value="Unassembled WGS sequence"/>
</dbReference>
<comment type="similarity">
    <text evidence="1">Belongs to the iron/ascorbate-dependent oxidoreductase family.</text>
</comment>
<accession>A0A0D3IA15</accession>
<protein>
    <recommendedName>
        <fullName evidence="3">Fe2OG dioxygenase domain-containing protein</fullName>
    </recommendedName>
</protein>
<keyword evidence="1" id="KW-0408">Iron</keyword>
<feature type="domain" description="Fe2OG dioxygenase" evidence="3">
    <location>
        <begin position="177"/>
        <end position="279"/>
    </location>
</feature>
<dbReference type="InterPro" id="IPR037151">
    <property type="entry name" value="AlkB-like_sf"/>
</dbReference>
<evidence type="ECO:0000313" key="4">
    <source>
        <dbReference type="EnsemblProtists" id="EOD08100"/>
    </source>
</evidence>
<proteinExistence type="inferred from homology"/>
<dbReference type="KEGG" id="ehx:EMIHUDRAFT_358943"/>
<dbReference type="RefSeq" id="XP_005760529.1">
    <property type="nucleotide sequence ID" value="XM_005760472.1"/>
</dbReference>
<keyword evidence="5" id="KW-1185">Reference proteome</keyword>
<feature type="compositionally biased region" description="Low complexity" evidence="2">
    <location>
        <begin position="19"/>
        <end position="30"/>
    </location>
</feature>
<dbReference type="HOGENOM" id="CLU_859025_0_0_1"/>
<dbReference type="EnsemblProtists" id="EOD08100">
    <property type="protein sequence ID" value="EOD08100"/>
    <property type="gene ID" value="EMIHUDRAFT_358943"/>
</dbReference>
<keyword evidence="1" id="KW-0479">Metal-binding</keyword>
<dbReference type="PaxDb" id="2903-EOD08100"/>
<dbReference type="GO" id="GO:0016491">
    <property type="term" value="F:oxidoreductase activity"/>
    <property type="evidence" value="ECO:0007669"/>
    <property type="project" value="UniProtKB-KW"/>
</dbReference>
<name>A0A0D3IA15_EMIH1</name>
<dbReference type="GO" id="GO:0046872">
    <property type="term" value="F:metal ion binding"/>
    <property type="evidence" value="ECO:0007669"/>
    <property type="project" value="UniProtKB-KW"/>
</dbReference>
<dbReference type="InterPro" id="IPR005123">
    <property type="entry name" value="Oxoglu/Fe-dep_dioxygenase_dom"/>
</dbReference>
<evidence type="ECO:0000259" key="3">
    <source>
        <dbReference type="PROSITE" id="PS51471"/>
    </source>
</evidence>
<dbReference type="GeneID" id="17254355"/>
<evidence type="ECO:0000256" key="1">
    <source>
        <dbReference type="RuleBase" id="RU003682"/>
    </source>
</evidence>
<organism evidence="4 5">
    <name type="scientific">Emiliania huxleyi (strain CCMP1516)</name>
    <dbReference type="NCBI Taxonomy" id="280463"/>
    <lineage>
        <taxon>Eukaryota</taxon>
        <taxon>Haptista</taxon>
        <taxon>Haptophyta</taxon>
        <taxon>Prymnesiophyceae</taxon>
        <taxon>Isochrysidales</taxon>
        <taxon>Noelaerhabdaceae</taxon>
        <taxon>Emiliania</taxon>
    </lineage>
</organism>
<dbReference type="Gene3D" id="2.60.120.590">
    <property type="entry name" value="Alpha-ketoglutarate-dependent dioxygenase AlkB-like"/>
    <property type="match status" value="1"/>
</dbReference>
<keyword evidence="1" id="KW-0560">Oxidoreductase</keyword>
<feature type="region of interest" description="Disordered" evidence="2">
    <location>
        <begin position="1"/>
        <end position="45"/>
    </location>
</feature>
<dbReference type="AlphaFoldDB" id="A0A0D3IA15"/>
<evidence type="ECO:0000313" key="5">
    <source>
        <dbReference type="Proteomes" id="UP000013827"/>
    </source>
</evidence>
<reference evidence="5" key="1">
    <citation type="journal article" date="2013" name="Nature">
        <title>Pan genome of the phytoplankton Emiliania underpins its global distribution.</title>
        <authorList>
            <person name="Read B.A."/>
            <person name="Kegel J."/>
            <person name="Klute M.J."/>
            <person name="Kuo A."/>
            <person name="Lefebvre S.C."/>
            <person name="Maumus F."/>
            <person name="Mayer C."/>
            <person name="Miller J."/>
            <person name="Monier A."/>
            <person name="Salamov A."/>
            <person name="Young J."/>
            <person name="Aguilar M."/>
            <person name="Claverie J.M."/>
            <person name="Frickenhaus S."/>
            <person name="Gonzalez K."/>
            <person name="Herman E.K."/>
            <person name="Lin Y.C."/>
            <person name="Napier J."/>
            <person name="Ogata H."/>
            <person name="Sarno A.F."/>
            <person name="Shmutz J."/>
            <person name="Schroeder D."/>
            <person name="de Vargas C."/>
            <person name="Verret F."/>
            <person name="von Dassow P."/>
            <person name="Valentin K."/>
            <person name="Van de Peer Y."/>
            <person name="Wheeler G."/>
            <person name="Dacks J.B."/>
            <person name="Delwiche C.F."/>
            <person name="Dyhrman S.T."/>
            <person name="Glockner G."/>
            <person name="John U."/>
            <person name="Richards T."/>
            <person name="Worden A.Z."/>
            <person name="Zhang X."/>
            <person name="Grigoriev I.V."/>
            <person name="Allen A.E."/>
            <person name="Bidle K."/>
            <person name="Borodovsky M."/>
            <person name="Bowler C."/>
            <person name="Brownlee C."/>
            <person name="Cock J.M."/>
            <person name="Elias M."/>
            <person name="Gladyshev V.N."/>
            <person name="Groth M."/>
            <person name="Guda C."/>
            <person name="Hadaegh A."/>
            <person name="Iglesias-Rodriguez M.D."/>
            <person name="Jenkins J."/>
            <person name="Jones B.M."/>
            <person name="Lawson T."/>
            <person name="Leese F."/>
            <person name="Lindquist E."/>
            <person name="Lobanov A."/>
            <person name="Lomsadze A."/>
            <person name="Malik S.B."/>
            <person name="Marsh M.E."/>
            <person name="Mackinder L."/>
            <person name="Mock T."/>
            <person name="Mueller-Roeber B."/>
            <person name="Pagarete A."/>
            <person name="Parker M."/>
            <person name="Probert I."/>
            <person name="Quesneville H."/>
            <person name="Raines C."/>
            <person name="Rensing S.A."/>
            <person name="Riano-Pachon D.M."/>
            <person name="Richier S."/>
            <person name="Rokitta S."/>
            <person name="Shiraiwa Y."/>
            <person name="Soanes D.M."/>
            <person name="van der Giezen M."/>
            <person name="Wahlund T.M."/>
            <person name="Williams B."/>
            <person name="Wilson W."/>
            <person name="Wolfe G."/>
            <person name="Wurch L.L."/>
        </authorList>
    </citation>
    <scope>NUCLEOTIDE SEQUENCE</scope>
</reference>
<evidence type="ECO:0000256" key="2">
    <source>
        <dbReference type="SAM" id="MobiDB-lite"/>
    </source>
</evidence>